<gene>
    <name evidence="1" type="ORF">L0M14_04865</name>
</gene>
<evidence type="ECO:0000313" key="1">
    <source>
        <dbReference type="EMBL" id="UJF34518.1"/>
    </source>
</evidence>
<dbReference type="EMBL" id="CP090978">
    <property type="protein sequence ID" value="UJF34518.1"/>
    <property type="molecule type" value="Genomic_DNA"/>
</dbReference>
<proteinExistence type="predicted"/>
<dbReference type="Proteomes" id="UP001649230">
    <property type="component" value="Chromosome"/>
</dbReference>
<evidence type="ECO:0000313" key="2">
    <source>
        <dbReference type="Proteomes" id="UP001649230"/>
    </source>
</evidence>
<sequence>MMRLYFRDNFFYAGQTDILNESNERIGEVDLRSAFGSSLGVFDQTGQQRYTGKFPVFSNKWVVSDGFEEERGVLRYRFSFFTKRYEYYSQNKGVFEITSPAFSREYEVRSEDGRLAATFEKVNGWFSASAYCLENFTDELDSFEWVAVILGMHEIQKRHNSAN</sequence>
<protein>
    <submittedName>
        <fullName evidence="1">Uncharacterized protein</fullName>
    </submittedName>
</protein>
<accession>A0ABY3SKY7</accession>
<dbReference type="RefSeq" id="WP_235121092.1">
    <property type="nucleotide sequence ID" value="NZ_CP090978.1"/>
</dbReference>
<keyword evidence="2" id="KW-1185">Reference proteome</keyword>
<organism evidence="1 2">
    <name type="scientific">Paenibacillus hexagrammi</name>
    <dbReference type="NCBI Taxonomy" id="2908839"/>
    <lineage>
        <taxon>Bacteria</taxon>
        <taxon>Bacillati</taxon>
        <taxon>Bacillota</taxon>
        <taxon>Bacilli</taxon>
        <taxon>Bacillales</taxon>
        <taxon>Paenibacillaceae</taxon>
        <taxon>Paenibacillus</taxon>
    </lineage>
</organism>
<reference evidence="1 2" key="1">
    <citation type="journal article" date="2024" name="Int. J. Syst. Evol. Microbiol.">
        <title>Paenibacillus hexagrammi sp. nov., a novel bacterium isolated from the gut content of Hexagrammos agrammus.</title>
        <authorList>
            <person name="Jung H.K."/>
            <person name="Kim D.G."/>
            <person name="Zin H."/>
            <person name="Park J."/>
            <person name="Jung H."/>
            <person name="Kim Y.O."/>
            <person name="Kong H.J."/>
            <person name="Kim J.W."/>
            <person name="Kim Y.S."/>
        </authorList>
    </citation>
    <scope>NUCLEOTIDE SEQUENCE [LARGE SCALE GENOMIC DNA]</scope>
    <source>
        <strain evidence="1 2">YPD9-1</strain>
    </source>
</reference>
<name>A0ABY3SKY7_9BACL</name>